<accession>A0ABP0R957</accession>
<feature type="compositionally biased region" description="Acidic residues" evidence="1">
    <location>
        <begin position="438"/>
        <end position="451"/>
    </location>
</feature>
<dbReference type="EMBL" id="CAXAMM010040929">
    <property type="protein sequence ID" value="CAK9096308.1"/>
    <property type="molecule type" value="Genomic_DNA"/>
</dbReference>
<sequence>MEQAEAEAAQMHAEAEAAEQKRIALRSSLASLSAETLVLGQCDDTFQDTAPDVSAPVPPALQDRYRSYLDEFPTLVERYGKDMALRVQMEREAAVMQMLTGNAAAATNAKAPPAAPAAPKGKPKAKPKAKQTAKVSTAKENDSAKANGARKRQTTSEAPKGGKGQEAAPDSAAAKNNAVHDLVTPPPTKPSAPPAPSPLTEDSAERAPKGTPSSVSSSTPGSSSLHRQRTSKSLGALLNRASSVEDLVSLDPDELAKALGDPAEKKEAEEKTEGEKKPRDKDKHNRRMRFYRRKEKTCKLHLLYEQWCSAKEIWSSSQLVLRLKKSVNCRTRGARRWMMKKDIIARYGEELAEEIVQSKSAPEMENVLWKKHPETDRPEFRLFLCWDESTEEEITDDLVEMMFEGYDTDRKNDKKSKSDKKKDKKKRKKASTSSESSSSEDESMSSDDGSSDESSSSSKSKKKKSKKNKHKKKAQKSKGKKDSKKATKNKKGKKKDGKDKKEKTEEEKQKEQEKQAEKDRKEQEKKQKEEERNRQKQLEKEKNEKRGKAKKALNDLVAALADVTRREKKAVDM</sequence>
<evidence type="ECO:0000256" key="1">
    <source>
        <dbReference type="SAM" id="MobiDB-lite"/>
    </source>
</evidence>
<organism evidence="2 3">
    <name type="scientific">Durusdinium trenchii</name>
    <dbReference type="NCBI Taxonomy" id="1381693"/>
    <lineage>
        <taxon>Eukaryota</taxon>
        <taxon>Sar</taxon>
        <taxon>Alveolata</taxon>
        <taxon>Dinophyceae</taxon>
        <taxon>Suessiales</taxon>
        <taxon>Symbiodiniaceae</taxon>
        <taxon>Durusdinium</taxon>
    </lineage>
</organism>
<proteinExistence type="predicted"/>
<feature type="compositionally biased region" description="Low complexity" evidence="1">
    <location>
        <begin position="210"/>
        <end position="224"/>
    </location>
</feature>
<evidence type="ECO:0000313" key="3">
    <source>
        <dbReference type="Proteomes" id="UP001642464"/>
    </source>
</evidence>
<dbReference type="Proteomes" id="UP001642464">
    <property type="component" value="Unassembled WGS sequence"/>
</dbReference>
<feature type="compositionally biased region" description="Pro residues" evidence="1">
    <location>
        <begin position="184"/>
        <end position="197"/>
    </location>
</feature>
<dbReference type="PANTHER" id="PTHR33472:SF28">
    <property type="entry name" value="BROMO AND FHA DOMAIN-CONTAINING PROTEIN DDB_G0267958"/>
    <property type="match status" value="1"/>
</dbReference>
<feature type="compositionally biased region" description="Basic residues" evidence="1">
    <location>
        <begin position="459"/>
        <end position="495"/>
    </location>
</feature>
<feature type="compositionally biased region" description="Basic and acidic residues" evidence="1">
    <location>
        <begin position="496"/>
        <end position="546"/>
    </location>
</feature>
<feature type="region of interest" description="Disordered" evidence="1">
    <location>
        <begin position="107"/>
        <end position="230"/>
    </location>
</feature>
<feature type="compositionally biased region" description="Basic residues" evidence="1">
    <location>
        <begin position="417"/>
        <end position="430"/>
    </location>
</feature>
<dbReference type="PANTHER" id="PTHR33472">
    <property type="entry name" value="OS01G0106600 PROTEIN"/>
    <property type="match status" value="1"/>
</dbReference>
<feature type="region of interest" description="Disordered" evidence="1">
    <location>
        <begin position="1"/>
        <end position="20"/>
    </location>
</feature>
<feature type="compositionally biased region" description="Basic residues" evidence="1">
    <location>
        <begin position="121"/>
        <end position="131"/>
    </location>
</feature>
<feature type="compositionally biased region" description="Low complexity" evidence="1">
    <location>
        <begin position="167"/>
        <end position="177"/>
    </location>
</feature>
<evidence type="ECO:0000313" key="2">
    <source>
        <dbReference type="EMBL" id="CAK9096308.1"/>
    </source>
</evidence>
<protein>
    <submittedName>
        <fullName evidence="2">Uncharacterized protein</fullName>
    </submittedName>
</protein>
<feature type="compositionally biased region" description="Low complexity" evidence="1">
    <location>
        <begin position="107"/>
        <end position="120"/>
    </location>
</feature>
<name>A0ABP0R957_9DINO</name>
<feature type="region of interest" description="Disordered" evidence="1">
    <location>
        <begin position="409"/>
        <end position="552"/>
    </location>
</feature>
<feature type="compositionally biased region" description="Low complexity" evidence="1">
    <location>
        <begin position="1"/>
        <end position="12"/>
    </location>
</feature>
<comment type="caution">
    <text evidence="2">The sequence shown here is derived from an EMBL/GenBank/DDBJ whole genome shotgun (WGS) entry which is preliminary data.</text>
</comment>
<keyword evidence="3" id="KW-1185">Reference proteome</keyword>
<feature type="compositionally biased region" description="Basic and acidic residues" evidence="1">
    <location>
        <begin position="262"/>
        <end position="283"/>
    </location>
</feature>
<feature type="region of interest" description="Disordered" evidence="1">
    <location>
        <begin position="257"/>
        <end position="287"/>
    </location>
</feature>
<reference evidence="2 3" key="1">
    <citation type="submission" date="2024-02" db="EMBL/GenBank/DDBJ databases">
        <authorList>
            <person name="Chen Y."/>
            <person name="Shah S."/>
            <person name="Dougan E. K."/>
            <person name="Thang M."/>
            <person name="Chan C."/>
        </authorList>
    </citation>
    <scope>NUCLEOTIDE SEQUENCE [LARGE SCALE GENOMIC DNA]</scope>
</reference>
<gene>
    <name evidence="2" type="ORF">SCF082_LOCUS45217</name>
</gene>